<dbReference type="OrthoDB" id="9812729at2"/>
<keyword evidence="1" id="KW-0812">Transmembrane</keyword>
<dbReference type="PANTHER" id="PTHR34351">
    <property type="entry name" value="SLR1927 PROTEIN-RELATED"/>
    <property type="match status" value="1"/>
</dbReference>
<protein>
    <submittedName>
        <fullName evidence="3">Uncharacterized protein (DUF58 family)</fullName>
    </submittedName>
</protein>
<dbReference type="AlphaFoldDB" id="A0A4R6V484"/>
<dbReference type="RefSeq" id="WP_133739588.1">
    <property type="nucleotide sequence ID" value="NZ_SNYN01000001.1"/>
</dbReference>
<reference evidence="3 4" key="1">
    <citation type="submission" date="2019-03" db="EMBL/GenBank/DDBJ databases">
        <title>Genomic Encyclopedia of Type Strains, Phase IV (KMG-IV): sequencing the most valuable type-strain genomes for metagenomic binning, comparative biology and taxonomic classification.</title>
        <authorList>
            <person name="Goeker M."/>
        </authorList>
    </citation>
    <scope>NUCLEOTIDE SEQUENCE [LARGE SCALE GENOMIC DNA]</scope>
    <source>
        <strain evidence="3 4">DSM 46770</strain>
    </source>
</reference>
<dbReference type="PANTHER" id="PTHR34351:SF1">
    <property type="entry name" value="SLR1927 PROTEIN"/>
    <property type="match status" value="1"/>
</dbReference>
<evidence type="ECO:0000259" key="2">
    <source>
        <dbReference type="Pfam" id="PF01882"/>
    </source>
</evidence>
<feature type="domain" description="DUF58" evidence="2">
    <location>
        <begin position="193"/>
        <end position="365"/>
    </location>
</feature>
<feature type="transmembrane region" description="Helical" evidence="1">
    <location>
        <begin position="31"/>
        <end position="48"/>
    </location>
</feature>
<comment type="caution">
    <text evidence="3">The sequence shown here is derived from an EMBL/GenBank/DDBJ whole genome shotgun (WGS) entry which is preliminary data.</text>
</comment>
<evidence type="ECO:0000313" key="4">
    <source>
        <dbReference type="Proteomes" id="UP000295281"/>
    </source>
</evidence>
<dbReference type="InterPro" id="IPR002881">
    <property type="entry name" value="DUF58"/>
</dbReference>
<gene>
    <name evidence="3" type="ORF">EV190_101314</name>
</gene>
<keyword evidence="1" id="KW-0472">Membrane</keyword>
<organism evidence="3 4">
    <name type="scientific">Actinorugispora endophytica</name>
    <dbReference type="NCBI Taxonomy" id="1605990"/>
    <lineage>
        <taxon>Bacteria</taxon>
        <taxon>Bacillati</taxon>
        <taxon>Actinomycetota</taxon>
        <taxon>Actinomycetes</taxon>
        <taxon>Streptosporangiales</taxon>
        <taxon>Nocardiopsidaceae</taxon>
        <taxon>Actinorugispora</taxon>
    </lineage>
</organism>
<dbReference type="EMBL" id="SNYN01000001">
    <property type="protein sequence ID" value="TDQ54993.1"/>
    <property type="molecule type" value="Genomic_DNA"/>
</dbReference>
<accession>A0A4R6V484</accession>
<evidence type="ECO:0000313" key="3">
    <source>
        <dbReference type="EMBL" id="TDQ54993.1"/>
    </source>
</evidence>
<keyword evidence="1" id="KW-1133">Transmembrane helix</keyword>
<feature type="transmembrane region" description="Helical" evidence="1">
    <location>
        <begin position="7"/>
        <end position="25"/>
    </location>
</feature>
<name>A0A4R6V484_9ACTN</name>
<dbReference type="Pfam" id="PF01882">
    <property type="entry name" value="DUF58"/>
    <property type="match status" value="1"/>
</dbReference>
<proteinExistence type="predicted"/>
<keyword evidence="4" id="KW-1185">Reference proteome</keyword>
<evidence type="ECO:0000256" key="1">
    <source>
        <dbReference type="SAM" id="Phobius"/>
    </source>
</evidence>
<sequence>MPTARGFQVAGAGLALCVLGVLLGYRGVALLGALAVLAVAGASLFVLWGRPSRAAVRRTVPVRRVGAGGAVTVRLSVEGAGRLGPVVLRERVAATGEERRITLAPASSSGSGRPGAAYRLEPSRRGVVELGPVRVERTDVLGLAAAGAEHGPADRVCVHPRWRRLRTLPAGRASAPDSTLGSGRAGTLTFRTLRDYAPGDDIRHIHWRSTARTGRLLTRVYADTSDARLTVLLDDRAVGGRERLDATAEAAACVAATAVLSRMPCALVLASGPIVDDRAGLPAMLDLLAAADPVPGADLAAALRDLRVRAGGGTVVLVSDALGESDLRVFAELRGRGSELVAAAVGPDPRPGEVPGVALVAATGAAEFGDAWDEAPWRR</sequence>
<dbReference type="Proteomes" id="UP000295281">
    <property type="component" value="Unassembled WGS sequence"/>
</dbReference>